<evidence type="ECO:0008006" key="3">
    <source>
        <dbReference type="Google" id="ProtNLM"/>
    </source>
</evidence>
<dbReference type="Gene3D" id="2.40.160.130">
    <property type="entry name" value="Capsule assembly protein Wzi"/>
    <property type="match status" value="1"/>
</dbReference>
<gene>
    <name evidence="1" type="ORF">ESB13_18870</name>
</gene>
<accession>A0A4Q1D3U7</accession>
<comment type="caution">
    <text evidence="1">The sequence shown here is derived from an EMBL/GenBank/DDBJ whole genome shotgun (WGS) entry which is preliminary data.</text>
</comment>
<dbReference type="AlphaFoldDB" id="A0A4Q1D3U7"/>
<name>A0A4Q1D3U7_9BACT</name>
<evidence type="ECO:0000313" key="1">
    <source>
        <dbReference type="EMBL" id="RXK81853.1"/>
    </source>
</evidence>
<organism evidence="1 2">
    <name type="scientific">Filimonas effusa</name>
    <dbReference type="NCBI Taxonomy" id="2508721"/>
    <lineage>
        <taxon>Bacteria</taxon>
        <taxon>Pseudomonadati</taxon>
        <taxon>Bacteroidota</taxon>
        <taxon>Chitinophagia</taxon>
        <taxon>Chitinophagales</taxon>
        <taxon>Chitinophagaceae</taxon>
        <taxon>Filimonas</taxon>
    </lineage>
</organism>
<dbReference type="InterPro" id="IPR038636">
    <property type="entry name" value="Wzi_sf"/>
</dbReference>
<dbReference type="EMBL" id="SDHZ01000003">
    <property type="protein sequence ID" value="RXK81853.1"/>
    <property type="molecule type" value="Genomic_DNA"/>
</dbReference>
<dbReference type="RefSeq" id="WP_129005250.1">
    <property type="nucleotide sequence ID" value="NZ_SDHZ01000003.1"/>
</dbReference>
<sequence length="563" mass="64330">MQGTKTLTGLIILLVISTVIKAQSDYIPLQNKQYQLLDRLDIQLQNDSILGFTTTKPYNRQKVTARIAELMSLEEAGLYPASLSQVDLYNMKRLLMNNAEWAPPYLDSFASRKPLLKTFYRTPANMYAVNTEDFTLRVDPLLNFEFGHANDGTGSTYINARGISIRGTIAKKLGFYTSLLETQERDPAYVRAFVDKYEAVPGQGYFKRSGTKDFDYTDARGGITFNAGKHFDFVFAYDKLFIGNGYRSLFLSDFSNAYLFLKVNTRVWKLNYQNIFAEQTAPFTYANGDNLRPKKYMAAHHLSFQAAKWINVGLFESIAFGRSNGFELDYLNPFIFYRAIERHEGSPDKASVGLDFKINAIKNTQFYGQLLINELVMSEVLHPSRGDWRNKQALQLGVKYINALGISNLDLQAEMNIIRPFVYTHYDSAGSFTHYNQPLAHPLGANLREFILLAKYQPTPRLYMQGKLIAYKQGLDSAGFNFGSNLLLNYKTRVRDQNIFIGSGIPVNSVTLGFNASYELFENMFVDLNATYRTYNVKEQPNSNVFFYSIGFRANLQRREFNF</sequence>
<protein>
    <recommendedName>
        <fullName evidence="3">Capsule assembly Wzi family protein</fullName>
    </recommendedName>
</protein>
<proteinExistence type="predicted"/>
<reference evidence="1 2" key="1">
    <citation type="submission" date="2019-01" db="EMBL/GenBank/DDBJ databases">
        <title>Filimonas sp. strain TTM-71.</title>
        <authorList>
            <person name="Chen W.-M."/>
        </authorList>
    </citation>
    <scope>NUCLEOTIDE SEQUENCE [LARGE SCALE GENOMIC DNA]</scope>
    <source>
        <strain evidence="1 2">TTM-71</strain>
    </source>
</reference>
<dbReference type="Proteomes" id="UP000290545">
    <property type="component" value="Unassembled WGS sequence"/>
</dbReference>
<evidence type="ECO:0000313" key="2">
    <source>
        <dbReference type="Proteomes" id="UP000290545"/>
    </source>
</evidence>
<dbReference type="OrthoDB" id="9808260at2"/>
<keyword evidence="2" id="KW-1185">Reference proteome</keyword>